<dbReference type="RefSeq" id="WP_201649281.1">
    <property type="nucleotide sequence ID" value="NZ_CAJHCS010000004.1"/>
</dbReference>
<organism evidence="3 4">
    <name type="scientific">Paraburkholderia sabiae</name>
    <dbReference type="NCBI Taxonomy" id="273251"/>
    <lineage>
        <taxon>Bacteria</taxon>
        <taxon>Pseudomonadati</taxon>
        <taxon>Pseudomonadota</taxon>
        <taxon>Betaproteobacteria</taxon>
        <taxon>Burkholderiales</taxon>
        <taxon>Burkholderiaceae</taxon>
        <taxon>Paraburkholderia</taxon>
    </lineage>
</organism>
<proteinExistence type="predicted"/>
<dbReference type="InterPro" id="IPR029068">
    <property type="entry name" value="Glyas_Bleomycin-R_OHBP_Dase"/>
</dbReference>
<dbReference type="PROSITE" id="PS51819">
    <property type="entry name" value="VOC"/>
    <property type="match status" value="1"/>
</dbReference>
<name>A0ABU9QCP5_9BURK</name>
<sequence length="165" mass="18365">MNAQTDVGRKRAFTLSRVDHTGITVSSLQKSLDFWVDVLGFRHLYTWEFGNDAFIENLVDVKGASLSLAMVEGYGHQIELLQYHSPDDRKTIEARASDAGFIHIAMYVDDLDALLERIGEAGWHPVGAPQRVEGGERDGLRLVYVRGPDGVTLEFLQPPVLIGEI</sequence>
<dbReference type="Pfam" id="PF00903">
    <property type="entry name" value="Glyoxalase"/>
    <property type="match status" value="1"/>
</dbReference>
<evidence type="ECO:0000313" key="4">
    <source>
        <dbReference type="Proteomes" id="UP001494588"/>
    </source>
</evidence>
<dbReference type="PANTHER" id="PTHR43048">
    <property type="entry name" value="METHYLMALONYL-COA EPIMERASE"/>
    <property type="match status" value="1"/>
</dbReference>
<evidence type="ECO:0000313" key="3">
    <source>
        <dbReference type="EMBL" id="MEM5287204.1"/>
    </source>
</evidence>
<protein>
    <submittedName>
        <fullName evidence="3">VOC family protein</fullName>
    </submittedName>
</protein>
<dbReference type="InterPro" id="IPR004360">
    <property type="entry name" value="Glyas_Fos-R_dOase_dom"/>
</dbReference>
<feature type="domain" description="VOC" evidence="2">
    <location>
        <begin position="17"/>
        <end position="158"/>
    </location>
</feature>
<dbReference type="Gene3D" id="3.10.180.10">
    <property type="entry name" value="2,3-Dihydroxybiphenyl 1,2-Dioxygenase, domain 1"/>
    <property type="match status" value="1"/>
</dbReference>
<keyword evidence="4" id="KW-1185">Reference proteome</keyword>
<gene>
    <name evidence="3" type="ORF">V4C55_15885</name>
</gene>
<dbReference type="InterPro" id="IPR037523">
    <property type="entry name" value="VOC_core"/>
</dbReference>
<comment type="caution">
    <text evidence="3">The sequence shown here is derived from an EMBL/GenBank/DDBJ whole genome shotgun (WGS) entry which is preliminary data.</text>
</comment>
<dbReference type="InterPro" id="IPR051785">
    <property type="entry name" value="MMCE/EMCE_epimerase"/>
</dbReference>
<evidence type="ECO:0000259" key="2">
    <source>
        <dbReference type="PROSITE" id="PS51819"/>
    </source>
</evidence>
<evidence type="ECO:0000256" key="1">
    <source>
        <dbReference type="ARBA" id="ARBA00022723"/>
    </source>
</evidence>
<dbReference type="Proteomes" id="UP001494588">
    <property type="component" value="Unassembled WGS sequence"/>
</dbReference>
<dbReference type="EMBL" id="JAZHGC010000012">
    <property type="protein sequence ID" value="MEM5287204.1"/>
    <property type="molecule type" value="Genomic_DNA"/>
</dbReference>
<dbReference type="PANTHER" id="PTHR43048:SF3">
    <property type="entry name" value="METHYLMALONYL-COA EPIMERASE, MITOCHONDRIAL"/>
    <property type="match status" value="1"/>
</dbReference>
<dbReference type="SUPFAM" id="SSF54593">
    <property type="entry name" value="Glyoxalase/Bleomycin resistance protein/Dihydroxybiphenyl dioxygenase"/>
    <property type="match status" value="1"/>
</dbReference>
<accession>A0ABU9QCP5</accession>
<keyword evidence="1" id="KW-0479">Metal-binding</keyword>
<reference evidence="3 4" key="1">
    <citation type="submission" date="2024-01" db="EMBL/GenBank/DDBJ databases">
        <title>The diversity of rhizobia nodulating Mimosa spp. in eleven states of Brazil covering several biomes is determined by host plant, location, and edaphic factors.</title>
        <authorList>
            <person name="Rouws L."/>
            <person name="Barauna A."/>
            <person name="Beukes C."/>
            <person name="De Faria S.M."/>
            <person name="Gross E."/>
            <person name="Dos Reis Junior F.B."/>
            <person name="Simon M."/>
            <person name="Maluk M."/>
            <person name="Odee D.W."/>
            <person name="Kenicer G."/>
            <person name="Young J.P.W."/>
            <person name="Reis V.M."/>
            <person name="Zilli J."/>
            <person name="James E.K."/>
        </authorList>
    </citation>
    <scope>NUCLEOTIDE SEQUENCE [LARGE SCALE GENOMIC DNA]</scope>
    <source>
        <strain evidence="3 4">JPY77</strain>
    </source>
</reference>